<accession>A0A8E0IMV1</accession>
<dbReference type="Proteomes" id="UP000014249">
    <property type="component" value="Unassembled WGS sequence"/>
</dbReference>
<keyword evidence="1" id="KW-0812">Transmembrane</keyword>
<keyword evidence="1" id="KW-1133">Transmembrane helix</keyword>
<reference evidence="2 3" key="1">
    <citation type="journal article" date="2013" name="PLoS ONE">
        <title>Lactobacillus paracasei comparative genomics: towards species pan-genome definition and exploitation of diversity.</title>
        <authorList>
            <person name="Smokvina T."/>
            <person name="Wels M."/>
            <person name="Polka J."/>
            <person name="Chervaux C."/>
            <person name="Brisse S."/>
            <person name="Boekhorst J."/>
            <person name="van Hylckama Vlieg J.E."/>
            <person name="Siezen R.J."/>
        </authorList>
    </citation>
    <scope>NUCLEOTIDE SEQUENCE [LARGE SCALE GENOMIC DNA]</scope>
    <source>
        <strain evidence="2 3">CNCM I-4270</strain>
    </source>
</reference>
<dbReference type="EMBL" id="ANJX01000088">
    <property type="protein sequence ID" value="EPC56273.1"/>
    <property type="molecule type" value="Genomic_DNA"/>
</dbReference>
<feature type="transmembrane region" description="Helical" evidence="1">
    <location>
        <begin position="12"/>
        <end position="33"/>
    </location>
</feature>
<keyword evidence="1" id="KW-0472">Membrane</keyword>
<proteinExistence type="predicted"/>
<comment type="caution">
    <text evidence="2">The sequence shown here is derived from an EMBL/GenBank/DDBJ whole genome shotgun (WGS) entry which is preliminary data.</text>
</comment>
<evidence type="ECO:0000313" key="2">
    <source>
        <dbReference type="EMBL" id="EPC56273.1"/>
    </source>
</evidence>
<gene>
    <name evidence="2" type="ORF">Lpp77_02777</name>
</gene>
<evidence type="ECO:0000256" key="1">
    <source>
        <dbReference type="SAM" id="Phobius"/>
    </source>
</evidence>
<protein>
    <submittedName>
        <fullName evidence="2">Uncharacterized protein</fullName>
    </submittedName>
</protein>
<evidence type="ECO:0000313" key="3">
    <source>
        <dbReference type="Proteomes" id="UP000014249"/>
    </source>
</evidence>
<name>A0A8E0IMV1_LACPA</name>
<dbReference type="AlphaFoldDB" id="A0A8E0IMV1"/>
<organism evidence="2 3">
    <name type="scientific">Lacticaseibacillus paracasei subsp. paracasei CNCM I-4270</name>
    <dbReference type="NCBI Taxonomy" id="1256202"/>
    <lineage>
        <taxon>Bacteria</taxon>
        <taxon>Bacillati</taxon>
        <taxon>Bacillota</taxon>
        <taxon>Bacilli</taxon>
        <taxon>Lactobacillales</taxon>
        <taxon>Lactobacillaceae</taxon>
        <taxon>Lacticaseibacillus</taxon>
    </lineage>
</organism>
<sequence>YRKSSLDVKAIALQYVCIIIPMIAVAALIEGFVTPALLRLLVH</sequence>
<feature type="non-terminal residue" evidence="2">
    <location>
        <position position="1"/>
    </location>
</feature>